<sequence>MKTALLLIYSAIYYAASVASFCPSFLPQRNSFTTTSLQPITTALKVVTEEDVIALVEKAEDLWAKAYEARRGNWIRCEVSTSDATEALKQSISVEKVADATTAQNLSLDLGYQLEEALKAQDEADEIELRAEKALAESEAALEQHLIDFPENA</sequence>
<accession>A0AAD9D850</accession>
<dbReference type="Proteomes" id="UP001224775">
    <property type="component" value="Unassembled WGS sequence"/>
</dbReference>
<keyword evidence="1" id="KW-0175">Coiled coil</keyword>
<evidence type="ECO:0000313" key="3">
    <source>
        <dbReference type="EMBL" id="KAK1737562.1"/>
    </source>
</evidence>
<proteinExistence type="predicted"/>
<keyword evidence="2" id="KW-0732">Signal</keyword>
<organism evidence="3 4">
    <name type="scientific">Skeletonema marinoi</name>
    <dbReference type="NCBI Taxonomy" id="267567"/>
    <lineage>
        <taxon>Eukaryota</taxon>
        <taxon>Sar</taxon>
        <taxon>Stramenopiles</taxon>
        <taxon>Ochrophyta</taxon>
        <taxon>Bacillariophyta</taxon>
        <taxon>Coscinodiscophyceae</taxon>
        <taxon>Thalassiosirophycidae</taxon>
        <taxon>Thalassiosirales</taxon>
        <taxon>Skeletonemataceae</taxon>
        <taxon>Skeletonema</taxon>
        <taxon>Skeletonema marinoi-dohrnii complex</taxon>
    </lineage>
</organism>
<dbReference type="EMBL" id="JATAAI010000025">
    <property type="protein sequence ID" value="KAK1737562.1"/>
    <property type="molecule type" value="Genomic_DNA"/>
</dbReference>
<protein>
    <submittedName>
        <fullName evidence="3">Uncharacterized protein</fullName>
    </submittedName>
</protein>
<reference evidence="3" key="1">
    <citation type="submission" date="2023-06" db="EMBL/GenBank/DDBJ databases">
        <title>Survivors Of The Sea: Transcriptome response of Skeletonema marinoi to long-term dormancy.</title>
        <authorList>
            <person name="Pinder M.I.M."/>
            <person name="Kourtchenko O."/>
            <person name="Robertson E.K."/>
            <person name="Larsson T."/>
            <person name="Maumus F."/>
            <person name="Osuna-Cruz C.M."/>
            <person name="Vancaester E."/>
            <person name="Stenow R."/>
            <person name="Vandepoele K."/>
            <person name="Ploug H."/>
            <person name="Bruchert V."/>
            <person name="Godhe A."/>
            <person name="Topel M."/>
        </authorList>
    </citation>
    <scope>NUCLEOTIDE SEQUENCE</scope>
    <source>
        <strain evidence="3">R05AC</strain>
    </source>
</reference>
<feature type="signal peptide" evidence="2">
    <location>
        <begin position="1"/>
        <end position="19"/>
    </location>
</feature>
<keyword evidence="4" id="KW-1185">Reference proteome</keyword>
<comment type="caution">
    <text evidence="3">The sequence shown here is derived from an EMBL/GenBank/DDBJ whole genome shotgun (WGS) entry which is preliminary data.</text>
</comment>
<feature type="coiled-coil region" evidence="1">
    <location>
        <begin position="117"/>
        <end position="144"/>
    </location>
</feature>
<evidence type="ECO:0000313" key="4">
    <source>
        <dbReference type="Proteomes" id="UP001224775"/>
    </source>
</evidence>
<feature type="chain" id="PRO_5042225759" evidence="2">
    <location>
        <begin position="20"/>
        <end position="153"/>
    </location>
</feature>
<dbReference type="AlphaFoldDB" id="A0AAD9D850"/>
<evidence type="ECO:0000256" key="2">
    <source>
        <dbReference type="SAM" id="SignalP"/>
    </source>
</evidence>
<name>A0AAD9D850_9STRA</name>
<evidence type="ECO:0000256" key="1">
    <source>
        <dbReference type="SAM" id="Coils"/>
    </source>
</evidence>
<gene>
    <name evidence="3" type="ORF">QTG54_011848</name>
</gene>